<sequence length="153" mass="16966">MSTDTITSNAPPLIPVTLIRRLGNGESPAAPSNSIQRGGAPGFTALAASSDRFNKNTAPEKSHRKSVEASLMLRRLHWFGHVPYGRKQPSEHTSLQRGHPSQAISLGQLRRYNDQLKAMKQTSIDPPTEKLYLKNEEDGGKSSSQELFYWKLP</sequence>
<comment type="caution">
    <text evidence="2">The sequence shown here is derived from an EMBL/GenBank/DDBJ whole genome shotgun (WGS) entry which is preliminary data.</text>
</comment>
<name>A0AAW0V6Q6_SCYPA</name>
<feature type="region of interest" description="Disordered" evidence="1">
    <location>
        <begin position="84"/>
        <end position="104"/>
    </location>
</feature>
<reference evidence="2 3" key="1">
    <citation type="submission" date="2023-03" db="EMBL/GenBank/DDBJ databases">
        <title>High-quality genome of Scylla paramamosain provides insights in environmental adaptation.</title>
        <authorList>
            <person name="Zhang L."/>
        </authorList>
    </citation>
    <scope>NUCLEOTIDE SEQUENCE [LARGE SCALE GENOMIC DNA]</scope>
    <source>
        <strain evidence="2">LZ_2023a</strain>
        <tissue evidence="2">Muscle</tissue>
    </source>
</reference>
<feature type="region of interest" description="Disordered" evidence="1">
    <location>
        <begin position="24"/>
        <end position="43"/>
    </location>
</feature>
<protein>
    <submittedName>
        <fullName evidence="2">Uncharacterized protein</fullName>
    </submittedName>
</protein>
<accession>A0AAW0V6Q6</accession>
<dbReference type="EMBL" id="JARAKH010000001">
    <property type="protein sequence ID" value="KAK8407093.1"/>
    <property type="molecule type" value="Genomic_DNA"/>
</dbReference>
<evidence type="ECO:0000313" key="3">
    <source>
        <dbReference type="Proteomes" id="UP001487740"/>
    </source>
</evidence>
<evidence type="ECO:0000313" key="2">
    <source>
        <dbReference type="EMBL" id="KAK8407093.1"/>
    </source>
</evidence>
<dbReference type="AlphaFoldDB" id="A0AAW0V6Q6"/>
<organism evidence="2 3">
    <name type="scientific">Scylla paramamosain</name>
    <name type="common">Mud crab</name>
    <dbReference type="NCBI Taxonomy" id="85552"/>
    <lineage>
        <taxon>Eukaryota</taxon>
        <taxon>Metazoa</taxon>
        <taxon>Ecdysozoa</taxon>
        <taxon>Arthropoda</taxon>
        <taxon>Crustacea</taxon>
        <taxon>Multicrustacea</taxon>
        <taxon>Malacostraca</taxon>
        <taxon>Eumalacostraca</taxon>
        <taxon>Eucarida</taxon>
        <taxon>Decapoda</taxon>
        <taxon>Pleocyemata</taxon>
        <taxon>Brachyura</taxon>
        <taxon>Eubrachyura</taxon>
        <taxon>Portunoidea</taxon>
        <taxon>Portunidae</taxon>
        <taxon>Portuninae</taxon>
        <taxon>Scylla</taxon>
    </lineage>
</organism>
<dbReference type="Proteomes" id="UP001487740">
    <property type="component" value="Unassembled WGS sequence"/>
</dbReference>
<feature type="region of interest" description="Disordered" evidence="1">
    <location>
        <begin position="119"/>
        <end position="146"/>
    </location>
</feature>
<keyword evidence="3" id="KW-1185">Reference proteome</keyword>
<evidence type="ECO:0000256" key="1">
    <source>
        <dbReference type="SAM" id="MobiDB-lite"/>
    </source>
</evidence>
<feature type="compositionally biased region" description="Basic and acidic residues" evidence="1">
    <location>
        <begin position="127"/>
        <end position="140"/>
    </location>
</feature>
<gene>
    <name evidence="2" type="ORF">O3P69_002017</name>
</gene>
<proteinExistence type="predicted"/>